<accession>A0A8T2QR70</accession>
<dbReference type="SUPFAM" id="SSF117839">
    <property type="entry name" value="WWE domain"/>
    <property type="match status" value="1"/>
</dbReference>
<dbReference type="OrthoDB" id="6133115at2759"/>
<comment type="caution">
    <text evidence="2">The sequence shown here is derived from an EMBL/GenBank/DDBJ whole genome shotgun (WGS) entry which is preliminary data.</text>
</comment>
<dbReference type="Pfam" id="PF23467">
    <property type="entry name" value="WWE_5"/>
    <property type="match status" value="1"/>
</dbReference>
<dbReference type="EMBL" id="CM035438">
    <property type="protein sequence ID" value="KAH7285861.1"/>
    <property type="molecule type" value="Genomic_DNA"/>
</dbReference>
<dbReference type="Gene3D" id="3.30.720.50">
    <property type="match status" value="1"/>
</dbReference>
<dbReference type="InterPro" id="IPR037197">
    <property type="entry name" value="WWE_dom_sf"/>
</dbReference>
<keyword evidence="3" id="KW-1185">Reference proteome</keyword>
<gene>
    <name evidence="2" type="ORF">KP509_33G049100</name>
</gene>
<evidence type="ECO:0000313" key="3">
    <source>
        <dbReference type="Proteomes" id="UP000825935"/>
    </source>
</evidence>
<dbReference type="AlphaFoldDB" id="A0A8T2QR70"/>
<dbReference type="InterPro" id="IPR057823">
    <property type="entry name" value="WWE_RCD1"/>
</dbReference>
<proteinExistence type="predicted"/>
<feature type="domain" description="WWE" evidence="1">
    <location>
        <begin position="33"/>
        <end position="110"/>
    </location>
</feature>
<evidence type="ECO:0000313" key="2">
    <source>
        <dbReference type="EMBL" id="KAH7285861.1"/>
    </source>
</evidence>
<organism evidence="2 3">
    <name type="scientific">Ceratopteris richardii</name>
    <name type="common">Triangle waterfern</name>
    <dbReference type="NCBI Taxonomy" id="49495"/>
    <lineage>
        <taxon>Eukaryota</taxon>
        <taxon>Viridiplantae</taxon>
        <taxon>Streptophyta</taxon>
        <taxon>Embryophyta</taxon>
        <taxon>Tracheophyta</taxon>
        <taxon>Polypodiopsida</taxon>
        <taxon>Polypodiidae</taxon>
        <taxon>Polypodiales</taxon>
        <taxon>Pteridineae</taxon>
        <taxon>Pteridaceae</taxon>
        <taxon>Parkerioideae</taxon>
        <taxon>Ceratopteris</taxon>
    </lineage>
</organism>
<evidence type="ECO:0000259" key="1">
    <source>
        <dbReference type="PROSITE" id="PS50918"/>
    </source>
</evidence>
<dbReference type="Proteomes" id="UP000825935">
    <property type="component" value="Chromosome 33"/>
</dbReference>
<protein>
    <recommendedName>
        <fullName evidence="1">WWE domain-containing protein</fullName>
    </recommendedName>
</protein>
<dbReference type="InterPro" id="IPR004170">
    <property type="entry name" value="WWE_dom"/>
</dbReference>
<dbReference type="PROSITE" id="PS50918">
    <property type="entry name" value="WWE"/>
    <property type="match status" value="1"/>
</dbReference>
<sequence length="192" mass="22316">MEVDTLHSDSCLKRKLESGSQEWPCKVINSELEKYSPCSVDETRKPLRFFYMNKGRWMAFGDKIDNIIWLSFTSNKKSARFSVSQQLYVVHFPHMMQLNLQTGYVHSVAWLHISGKFFRPAKCFEGRSHLWLSLLQKKSWHVEARRPKIHRVASPRIMSADILCNSPSASATDTQCLHTMRACHDVVRESQQ</sequence>
<name>A0A8T2QR70_CERRI</name>
<reference evidence="2" key="1">
    <citation type="submission" date="2021-08" db="EMBL/GenBank/DDBJ databases">
        <title>WGS assembly of Ceratopteris richardii.</title>
        <authorList>
            <person name="Marchant D.B."/>
            <person name="Chen G."/>
            <person name="Jenkins J."/>
            <person name="Shu S."/>
            <person name="Leebens-Mack J."/>
            <person name="Grimwood J."/>
            <person name="Schmutz J."/>
            <person name="Soltis P."/>
            <person name="Soltis D."/>
            <person name="Chen Z.-H."/>
        </authorList>
    </citation>
    <scope>NUCLEOTIDE SEQUENCE</scope>
    <source>
        <strain evidence="2">Whitten #5841</strain>
        <tissue evidence="2">Leaf</tissue>
    </source>
</reference>